<reference evidence="9" key="1">
    <citation type="submission" date="2022-11" db="EMBL/GenBank/DDBJ databases">
        <title>Centuries of genome instability and evolution in soft-shell clam transmissible cancer (bioRxiv).</title>
        <authorList>
            <person name="Hart S.F.M."/>
            <person name="Yonemitsu M.A."/>
            <person name="Giersch R.M."/>
            <person name="Beal B.F."/>
            <person name="Arriagada G."/>
            <person name="Davis B.W."/>
            <person name="Ostrander E.A."/>
            <person name="Goff S.P."/>
            <person name="Metzger M.J."/>
        </authorList>
    </citation>
    <scope>NUCLEOTIDE SEQUENCE</scope>
    <source>
        <strain evidence="9">MELC-2E11</strain>
        <tissue evidence="9">Siphon/mantle</tissue>
    </source>
</reference>
<name>A0ABY7E098_MYAAR</name>
<dbReference type="PANTHER" id="PTHR14611">
    <property type="entry name" value="TECTONIC FAMILY MEMBER"/>
    <property type="match status" value="1"/>
</dbReference>
<evidence type="ECO:0000259" key="8">
    <source>
        <dbReference type="Pfam" id="PF25752"/>
    </source>
</evidence>
<dbReference type="Pfam" id="PF07773">
    <property type="entry name" value="TCTN_DUF1619"/>
    <property type="match status" value="1"/>
</dbReference>
<comment type="similarity">
    <text evidence="1">Belongs to the tectonic family.</text>
</comment>
<dbReference type="Pfam" id="PF25752">
    <property type="entry name" value="DUF1619_N"/>
    <property type="match status" value="1"/>
</dbReference>
<feature type="transmembrane region" description="Helical" evidence="5">
    <location>
        <begin position="427"/>
        <end position="445"/>
    </location>
</feature>
<keyword evidence="5" id="KW-0472">Membrane</keyword>
<evidence type="ECO:0000313" key="10">
    <source>
        <dbReference type="Proteomes" id="UP001164746"/>
    </source>
</evidence>
<keyword evidence="5" id="KW-0812">Transmembrane</keyword>
<dbReference type="Proteomes" id="UP001164746">
    <property type="component" value="Chromosome 4"/>
</dbReference>
<evidence type="ECO:0000256" key="4">
    <source>
        <dbReference type="ARBA" id="ARBA00023180"/>
    </source>
</evidence>
<feature type="chain" id="PRO_5046801228" evidence="6">
    <location>
        <begin position="21"/>
        <end position="450"/>
    </location>
</feature>
<proteinExistence type="inferred from homology"/>
<dbReference type="InterPro" id="IPR040354">
    <property type="entry name" value="TCTN1-3"/>
</dbReference>
<dbReference type="EMBL" id="CP111015">
    <property type="protein sequence ID" value="WAR03425.1"/>
    <property type="molecule type" value="Genomic_DNA"/>
</dbReference>
<evidence type="ECO:0000256" key="3">
    <source>
        <dbReference type="ARBA" id="ARBA00022794"/>
    </source>
</evidence>
<sequence length="450" mass="50627">MINMHTFAALFLLAVSSASAQIAQETEVINAAFEDIAPCPCDLTGGSCDTNCCCDSDCTDDQKRTFEACIPFLPGGQDPETQHHRCTSTHQNKEDWFPLLCVQFEYNAFLGYFYDWQKKLANNTQTFLDRLSTVSYYWYREQDSRQVADLGVVAYKYGTRVKTKSETPSRFGTFTLPQPVLSDAATDNFNNITGEPYTRSGKVGYDKGSEFFSGSIVYNTTTDPRQFLFVNSNASRQMAVFSPGPDGLCEGSGRRVLKFGEDITTSCTLQLNVANFTDCTALREDLTQGCTLSEYFPLGSSPVDRRAGICFNMTNTIQLDIFYAETGQSNSYPIYEVLGSKVSYQNTSWSVRCSNMAGGVCEGTESQPFLLTSRVRFTQIPPQIPKPVSKYYESPREDNKQLCPGDRCWDNLMHPFTRRYNSESREYVFGMVSLSIIFFIGYGLVSRPFW</sequence>
<evidence type="ECO:0000256" key="5">
    <source>
        <dbReference type="SAM" id="Phobius"/>
    </source>
</evidence>
<evidence type="ECO:0000256" key="2">
    <source>
        <dbReference type="ARBA" id="ARBA00022729"/>
    </source>
</evidence>
<dbReference type="PANTHER" id="PTHR14611:SF6">
    <property type="entry name" value="TECTONIC-2"/>
    <property type="match status" value="1"/>
</dbReference>
<dbReference type="InterPro" id="IPR011677">
    <property type="entry name" value="TCTN1-3_dom"/>
</dbReference>
<evidence type="ECO:0000313" key="9">
    <source>
        <dbReference type="EMBL" id="WAR03425.1"/>
    </source>
</evidence>
<dbReference type="InterPro" id="IPR057724">
    <property type="entry name" value="TCTN1-3_N"/>
</dbReference>
<keyword evidence="4" id="KW-0325">Glycoprotein</keyword>
<feature type="domain" description="Tectonic-1-3 N-terminal" evidence="8">
    <location>
        <begin position="23"/>
        <end position="121"/>
    </location>
</feature>
<keyword evidence="3" id="KW-0970">Cilium biogenesis/degradation</keyword>
<protein>
    <submittedName>
        <fullName evidence="9">TECT2-like protein</fullName>
    </submittedName>
</protein>
<evidence type="ECO:0000256" key="1">
    <source>
        <dbReference type="ARBA" id="ARBA00007633"/>
    </source>
</evidence>
<evidence type="ECO:0000256" key="6">
    <source>
        <dbReference type="SAM" id="SignalP"/>
    </source>
</evidence>
<keyword evidence="5" id="KW-1133">Transmembrane helix</keyword>
<feature type="signal peptide" evidence="6">
    <location>
        <begin position="1"/>
        <end position="20"/>
    </location>
</feature>
<feature type="domain" description="Tectonic-1-3" evidence="7">
    <location>
        <begin position="224"/>
        <end position="351"/>
    </location>
</feature>
<evidence type="ECO:0000259" key="7">
    <source>
        <dbReference type="Pfam" id="PF07773"/>
    </source>
</evidence>
<organism evidence="9 10">
    <name type="scientific">Mya arenaria</name>
    <name type="common">Soft-shell clam</name>
    <dbReference type="NCBI Taxonomy" id="6604"/>
    <lineage>
        <taxon>Eukaryota</taxon>
        <taxon>Metazoa</taxon>
        <taxon>Spiralia</taxon>
        <taxon>Lophotrochozoa</taxon>
        <taxon>Mollusca</taxon>
        <taxon>Bivalvia</taxon>
        <taxon>Autobranchia</taxon>
        <taxon>Heteroconchia</taxon>
        <taxon>Euheterodonta</taxon>
        <taxon>Imparidentia</taxon>
        <taxon>Neoheterodontei</taxon>
        <taxon>Myida</taxon>
        <taxon>Myoidea</taxon>
        <taxon>Myidae</taxon>
        <taxon>Mya</taxon>
    </lineage>
</organism>
<keyword evidence="10" id="KW-1185">Reference proteome</keyword>
<gene>
    <name evidence="9" type="ORF">MAR_009983</name>
</gene>
<keyword evidence="2 6" id="KW-0732">Signal</keyword>
<accession>A0ABY7E098</accession>